<dbReference type="PROSITE" id="PS50885">
    <property type="entry name" value="HAMP"/>
    <property type="match status" value="1"/>
</dbReference>
<dbReference type="OrthoDB" id="5593683at2"/>
<evidence type="ECO:0000256" key="5">
    <source>
        <dbReference type="SAM" id="Phobius"/>
    </source>
</evidence>
<feature type="transmembrane region" description="Helical" evidence="5">
    <location>
        <begin position="12"/>
        <end position="31"/>
    </location>
</feature>
<dbReference type="AlphaFoldDB" id="E3BJG5"/>
<dbReference type="PRINTS" id="PR00260">
    <property type="entry name" value="CHEMTRNSDUCR"/>
</dbReference>
<dbReference type="Gene3D" id="1.10.287.950">
    <property type="entry name" value="Methyl-accepting chemotaxis protein"/>
    <property type="match status" value="1"/>
</dbReference>
<dbReference type="CDD" id="cd06225">
    <property type="entry name" value="HAMP"/>
    <property type="match status" value="1"/>
</dbReference>
<comment type="caution">
    <text evidence="8">The sequence shown here is derived from an EMBL/GenBank/DDBJ whole genome shotgun (WGS) entry which is preliminary data.</text>
</comment>
<dbReference type="Pfam" id="PF00015">
    <property type="entry name" value="MCPsignal"/>
    <property type="match status" value="1"/>
</dbReference>
<accession>E3BJG5</accession>
<dbReference type="GO" id="GO:0004888">
    <property type="term" value="F:transmembrane signaling receptor activity"/>
    <property type="evidence" value="ECO:0007669"/>
    <property type="project" value="InterPro"/>
</dbReference>
<dbReference type="SMART" id="SM00304">
    <property type="entry name" value="HAMP"/>
    <property type="match status" value="1"/>
</dbReference>
<dbReference type="RefSeq" id="WP_009601166.1">
    <property type="nucleotide sequence ID" value="NZ_AEIU01000069.1"/>
</dbReference>
<dbReference type="GO" id="GO:0016020">
    <property type="term" value="C:membrane"/>
    <property type="evidence" value="ECO:0007669"/>
    <property type="project" value="UniProtKB-SubCell"/>
</dbReference>
<dbReference type="FunFam" id="1.10.287.950:FF:000001">
    <property type="entry name" value="Methyl-accepting chemotaxis sensory transducer"/>
    <property type="match status" value="1"/>
</dbReference>
<keyword evidence="5" id="KW-0472">Membrane</keyword>
<feature type="domain" description="Methyl-accepting transducer" evidence="6">
    <location>
        <begin position="275"/>
        <end position="511"/>
    </location>
</feature>
<keyword evidence="5" id="KW-0812">Transmembrane</keyword>
<dbReference type="InterPro" id="IPR003660">
    <property type="entry name" value="HAMP_dom"/>
</dbReference>
<dbReference type="InterPro" id="IPR004089">
    <property type="entry name" value="MCPsignal_dom"/>
</dbReference>
<evidence type="ECO:0000259" key="7">
    <source>
        <dbReference type="PROSITE" id="PS50885"/>
    </source>
</evidence>
<evidence type="ECO:0000313" key="9">
    <source>
        <dbReference type="Proteomes" id="UP000002943"/>
    </source>
</evidence>
<gene>
    <name evidence="8" type="ORF">VIBC2010_07189</name>
</gene>
<dbReference type="Proteomes" id="UP000002943">
    <property type="component" value="Unassembled WGS sequence"/>
</dbReference>
<evidence type="ECO:0000256" key="1">
    <source>
        <dbReference type="ARBA" id="ARBA00004370"/>
    </source>
</evidence>
<name>E3BJG5_9VIBR</name>
<dbReference type="PANTHER" id="PTHR32089">
    <property type="entry name" value="METHYL-ACCEPTING CHEMOTAXIS PROTEIN MCPB"/>
    <property type="match status" value="1"/>
</dbReference>
<comment type="similarity">
    <text evidence="3">Belongs to the methyl-accepting chemotaxis (MCP) protein family.</text>
</comment>
<evidence type="ECO:0000256" key="2">
    <source>
        <dbReference type="ARBA" id="ARBA00023224"/>
    </source>
</evidence>
<dbReference type="SUPFAM" id="SSF58104">
    <property type="entry name" value="Methyl-accepting chemotaxis protein (MCP) signaling domain"/>
    <property type="match status" value="1"/>
</dbReference>
<keyword evidence="9" id="KW-1185">Reference proteome</keyword>
<feature type="domain" description="HAMP" evidence="7">
    <location>
        <begin position="218"/>
        <end position="270"/>
    </location>
</feature>
<evidence type="ECO:0000313" key="8">
    <source>
        <dbReference type="EMBL" id="EFP96734.1"/>
    </source>
</evidence>
<dbReference type="PROSITE" id="PS50111">
    <property type="entry name" value="CHEMOTAXIS_TRANSDUC_2"/>
    <property type="match status" value="1"/>
</dbReference>
<reference evidence="8 9" key="1">
    <citation type="journal article" date="2012" name="Int. J. Syst. Evol. Microbiol.">
        <title>Vibrio caribbeanicus sp. nov., isolated from the marine sponge Scleritoderma cyanea.</title>
        <authorList>
            <person name="Hoffmann M."/>
            <person name="Monday S.R."/>
            <person name="Allard M.W."/>
            <person name="Strain E.A."/>
            <person name="Whittaker P."/>
            <person name="Naum M."/>
            <person name="McCarthy P.J."/>
            <person name="Lopez J.V."/>
            <person name="Fischer M."/>
            <person name="Brown E.W."/>
        </authorList>
    </citation>
    <scope>NUCLEOTIDE SEQUENCE [LARGE SCALE GENOMIC DNA]</scope>
    <source>
        <strain evidence="8 9">ATCC BAA-2122</strain>
    </source>
</reference>
<dbReference type="Pfam" id="PF00672">
    <property type="entry name" value="HAMP"/>
    <property type="match status" value="1"/>
</dbReference>
<evidence type="ECO:0000259" key="6">
    <source>
        <dbReference type="PROSITE" id="PS50111"/>
    </source>
</evidence>
<organism evidence="8 9">
    <name type="scientific">Vibrio caribbeanicus ATCC BAA-2122</name>
    <dbReference type="NCBI Taxonomy" id="796620"/>
    <lineage>
        <taxon>Bacteria</taxon>
        <taxon>Pseudomonadati</taxon>
        <taxon>Pseudomonadota</taxon>
        <taxon>Gammaproteobacteria</taxon>
        <taxon>Vibrionales</taxon>
        <taxon>Vibrionaceae</taxon>
        <taxon>Vibrio</taxon>
    </lineage>
</organism>
<keyword evidence="5" id="KW-1133">Transmembrane helix</keyword>
<dbReference type="GO" id="GO:0007165">
    <property type="term" value="P:signal transduction"/>
    <property type="evidence" value="ECO:0007669"/>
    <property type="project" value="UniProtKB-KW"/>
</dbReference>
<proteinExistence type="inferred from homology"/>
<evidence type="ECO:0000256" key="3">
    <source>
        <dbReference type="ARBA" id="ARBA00029447"/>
    </source>
</evidence>
<comment type="subcellular location">
    <subcellularLocation>
        <location evidence="1">Membrane</location>
    </subcellularLocation>
</comment>
<dbReference type="PANTHER" id="PTHR32089:SF33">
    <property type="entry name" value="TOXIN COREGULATED PILUS BIOSYNTHESIS PROTEIN I"/>
    <property type="match status" value="1"/>
</dbReference>
<dbReference type="eggNOG" id="COG0840">
    <property type="taxonomic scope" value="Bacteria"/>
</dbReference>
<dbReference type="STRING" id="796620.VIBC2010_07189"/>
<dbReference type="SMART" id="SM00283">
    <property type="entry name" value="MA"/>
    <property type="match status" value="1"/>
</dbReference>
<evidence type="ECO:0000256" key="4">
    <source>
        <dbReference type="PROSITE-ProRule" id="PRU00284"/>
    </source>
</evidence>
<sequence length="547" mass="59827">MRQILNGLSIKVQIILLVIATLSVLTVGIILSSNSLKSTFHEVTVSTEELILHKDELTQIIDNTYGMRIKAIYSLFRSEDVDQLQASLVEKRKDSLKLLESLNSVDGLQTEVRAMKAATEDYVSYSISTMLPLLKIKHSNPTLSDDFQQNYIQSSATYREKGRTMVSAIETLSKKLNHIAFNQVIENEQEHSTKIQQSIVGAILVLIAALSMSWLLAGIIVKPIKVLQKAMMELARGNLTISVEEEGNNELSALSCDFNTTVLKLQSTMDSLVKISSEVASASTELATVMTQSSANSDQEKSEVEQVSTAINQLEGTAHEVSQNANLADSASMKVDKLARNSLKIFQENVRDSENMAIHLKQAAEVVNRLKEQSEQIGQVIEVIESISEQTNLLALNAAIEAARAGDTGRGFAVVADEVRMLAARTQESTQEIQTIIEELQNQSGLANDSMRSSLNMLTQNQAQGLVVSEALGDISHSITELTSLNAQVALASEEQNQVTVDINQNLGNIYELVSQNVAGVTQAATASQELSQLAEDQKQKLSFFQV</sequence>
<feature type="transmembrane region" description="Helical" evidence="5">
    <location>
        <begin position="199"/>
        <end position="221"/>
    </location>
</feature>
<protein>
    <submittedName>
        <fullName evidence="8">Putative methyl-accepting chemotaxis protein</fullName>
    </submittedName>
</protein>
<dbReference type="InterPro" id="IPR004090">
    <property type="entry name" value="Chemotax_Me-accpt_rcpt"/>
</dbReference>
<dbReference type="GO" id="GO:0006935">
    <property type="term" value="P:chemotaxis"/>
    <property type="evidence" value="ECO:0007669"/>
    <property type="project" value="InterPro"/>
</dbReference>
<keyword evidence="2 4" id="KW-0807">Transducer</keyword>
<dbReference type="EMBL" id="AEIU01000069">
    <property type="protein sequence ID" value="EFP96734.1"/>
    <property type="molecule type" value="Genomic_DNA"/>
</dbReference>